<name>A0A929RYN9_9BACT</name>
<dbReference type="RefSeq" id="WP_303764705.1">
    <property type="nucleotide sequence ID" value="NZ_JABZGR010000042.1"/>
</dbReference>
<reference evidence="1" key="1">
    <citation type="submission" date="2020-04" db="EMBL/GenBank/DDBJ databases">
        <title>Deep metagenomics examines the oral microbiome during advanced dental caries in children, revealing novel taxa and co-occurrences with host molecules.</title>
        <authorList>
            <person name="Baker J.L."/>
            <person name="Morton J.T."/>
            <person name="Dinis M."/>
            <person name="Alvarez R."/>
            <person name="Tran N.C."/>
            <person name="Knight R."/>
            <person name="Edlund A."/>
        </authorList>
    </citation>
    <scope>NUCLEOTIDE SEQUENCE</scope>
    <source>
        <strain evidence="1">JCVI_34_bin.1</strain>
    </source>
</reference>
<dbReference type="SUPFAM" id="SSF56935">
    <property type="entry name" value="Porins"/>
    <property type="match status" value="1"/>
</dbReference>
<comment type="caution">
    <text evidence="1">The sequence shown here is derived from an EMBL/GenBank/DDBJ whole genome shotgun (WGS) entry which is preliminary data.</text>
</comment>
<accession>A0A929RYN9</accession>
<dbReference type="EMBL" id="JABZGR010000042">
    <property type="protein sequence ID" value="MBF0971136.1"/>
    <property type="molecule type" value="Genomic_DNA"/>
</dbReference>
<organism evidence="1 2">
    <name type="scientific">Alloprevotella tannerae</name>
    <dbReference type="NCBI Taxonomy" id="76122"/>
    <lineage>
        <taxon>Bacteria</taxon>
        <taxon>Pseudomonadati</taxon>
        <taxon>Bacteroidota</taxon>
        <taxon>Bacteroidia</taxon>
        <taxon>Bacteroidales</taxon>
        <taxon>Prevotellaceae</taxon>
        <taxon>Alloprevotella</taxon>
    </lineage>
</organism>
<dbReference type="AlphaFoldDB" id="A0A929RYN9"/>
<sequence>MKTFVVLLFTWVCVLPIFAQTSITWEDFLQDYFTTENLEADLLQELEDLHNHPMNLNLVSSEELQQLPFLSASKADSIIAYRTQKKHFRFFGELMFIKNLTYDDRLYMQLFTYVGEADDTPVALIKRLFSGKHELIIHLGVPLYRRAGFRTYSDEELEKHPNKIYLGNKLKSVISYRYKWRDNIKYGITLRKDSGEPFGYYGNYPFDDTSLYFDYRMKEDRFRFVVGDYKLKMGQGLLLGNLFFKDKSLLLNNRDRSTFRFAAHTSSAMFNHFRGSIASYRYGSWVGAAFLSYRKLDAHILKDTIVSMPVGGYHRTISELNNKSAATNYLFGGHISYYKSDFNLGINTYYSIFDHVVYPPMRTSNQYYFRGRTAAGVSLDYYRTTKRLTLQGECAWDGKWRIATSNRLQYSLNDDLSLYFQYRYLSKYFAAPFAKTIQTGGRVANEQGALFGTTLRSFYNCSLHLYVDYSHFSLPILGVSKSSNTWEGYLKLHYILTNNSSLYLIYRLKAKEASIKGFEDLLEYKTTQRLRLQASYSSEKITLSSALSGVGYSQQTKGNSFGWMLSSRLSYKTENKWSFSSFVSLFFSEDAATALYDYVPHLHYASEFPAFRHQGFCLVGTSLYKCGTRLMLSSRVGWMHYFNQNTIGTASQQIRGHNKIDWAFELTYKW</sequence>
<protein>
    <submittedName>
        <fullName evidence="1">Helix-hairpin-helix domain-containing protein</fullName>
    </submittedName>
</protein>
<dbReference type="Pfam" id="PF12836">
    <property type="entry name" value="HHH_3"/>
    <property type="match status" value="1"/>
</dbReference>
<dbReference type="InterPro" id="IPR010994">
    <property type="entry name" value="RuvA_2-like"/>
</dbReference>
<evidence type="ECO:0000313" key="1">
    <source>
        <dbReference type="EMBL" id="MBF0971136.1"/>
    </source>
</evidence>
<evidence type="ECO:0000313" key="2">
    <source>
        <dbReference type="Proteomes" id="UP000704068"/>
    </source>
</evidence>
<gene>
    <name evidence="1" type="ORF">HXK21_08900</name>
</gene>
<dbReference type="Proteomes" id="UP000704068">
    <property type="component" value="Unassembled WGS sequence"/>
</dbReference>
<proteinExistence type="predicted"/>
<dbReference type="SUPFAM" id="SSF47781">
    <property type="entry name" value="RuvA domain 2-like"/>
    <property type="match status" value="1"/>
</dbReference>
<dbReference type="Gene3D" id="1.10.150.280">
    <property type="entry name" value="AF1531-like domain"/>
    <property type="match status" value="1"/>
</dbReference>